<evidence type="ECO:0000313" key="3">
    <source>
        <dbReference type="Proteomes" id="UP000321523"/>
    </source>
</evidence>
<organism evidence="2 3">
    <name type="scientific">Skermanella aerolata</name>
    <dbReference type="NCBI Taxonomy" id="393310"/>
    <lineage>
        <taxon>Bacteria</taxon>
        <taxon>Pseudomonadati</taxon>
        <taxon>Pseudomonadota</taxon>
        <taxon>Alphaproteobacteria</taxon>
        <taxon>Rhodospirillales</taxon>
        <taxon>Azospirillaceae</taxon>
        <taxon>Skermanella</taxon>
    </lineage>
</organism>
<dbReference type="EMBL" id="BJYZ01000002">
    <property type="protein sequence ID" value="GEO36556.1"/>
    <property type="molecule type" value="Genomic_DNA"/>
</dbReference>
<gene>
    <name evidence="2" type="ORF">SAE02_07040</name>
</gene>
<dbReference type="SUPFAM" id="SSF53795">
    <property type="entry name" value="PEP carboxykinase-like"/>
    <property type="match status" value="1"/>
</dbReference>
<proteinExistence type="predicted"/>
<dbReference type="Proteomes" id="UP000321523">
    <property type="component" value="Unassembled WGS sequence"/>
</dbReference>
<dbReference type="GO" id="GO:0000155">
    <property type="term" value="F:phosphorelay sensor kinase activity"/>
    <property type="evidence" value="ECO:0007669"/>
    <property type="project" value="InterPro"/>
</dbReference>
<dbReference type="PANTHER" id="PTHR30305:SF1">
    <property type="entry name" value="HPR KINASE_PHOSPHORYLASE"/>
    <property type="match status" value="1"/>
</dbReference>
<feature type="domain" description="HPr kinase/phosphorylase C-terminal" evidence="1">
    <location>
        <begin position="23"/>
        <end position="100"/>
    </location>
</feature>
<dbReference type="GO" id="GO:0006109">
    <property type="term" value="P:regulation of carbohydrate metabolic process"/>
    <property type="evidence" value="ECO:0007669"/>
    <property type="project" value="InterPro"/>
</dbReference>
<keyword evidence="3" id="KW-1185">Reference proteome</keyword>
<dbReference type="InterPro" id="IPR011104">
    <property type="entry name" value="Hpr_kin/Pase_C"/>
</dbReference>
<dbReference type="PANTHER" id="PTHR30305">
    <property type="entry name" value="PROTEIN YJDM-RELATED"/>
    <property type="match status" value="1"/>
</dbReference>
<keyword evidence="2" id="KW-0418">Kinase</keyword>
<sequence length="169" mass="17574">MPPRGVGIDSGARAQHPPQTMLRIHGTCVALSGLGVLLRGPSGSGKSDLALRLIDGGAKLVSDDQVELTLDAAGRVMARAPKALAGLLEVRGIGILRMNAVRTAPVGLVVDLTPDDQVERLPEVENCVLLDRPIRRVALAPFNDSTPAKLRLAASMLSAGSLVPVPDPS</sequence>
<name>A0A512DJA7_9PROT</name>
<dbReference type="InterPro" id="IPR027417">
    <property type="entry name" value="P-loop_NTPase"/>
</dbReference>
<dbReference type="AlphaFoldDB" id="A0A512DJA7"/>
<accession>A0A512DJA7</accession>
<evidence type="ECO:0000313" key="2">
    <source>
        <dbReference type="EMBL" id="GEO36556.1"/>
    </source>
</evidence>
<keyword evidence="2" id="KW-0808">Transferase</keyword>
<dbReference type="GO" id="GO:0005524">
    <property type="term" value="F:ATP binding"/>
    <property type="evidence" value="ECO:0007669"/>
    <property type="project" value="InterPro"/>
</dbReference>
<dbReference type="Gene3D" id="3.40.50.300">
    <property type="entry name" value="P-loop containing nucleotide triphosphate hydrolases"/>
    <property type="match status" value="1"/>
</dbReference>
<evidence type="ECO:0000259" key="1">
    <source>
        <dbReference type="Pfam" id="PF07475"/>
    </source>
</evidence>
<dbReference type="CDD" id="cd01918">
    <property type="entry name" value="HprK_C"/>
    <property type="match status" value="1"/>
</dbReference>
<reference evidence="2 3" key="1">
    <citation type="submission" date="2019-07" db="EMBL/GenBank/DDBJ databases">
        <title>Whole genome shotgun sequence of Skermanella aerolata NBRC 106429.</title>
        <authorList>
            <person name="Hosoyama A."/>
            <person name="Uohara A."/>
            <person name="Ohji S."/>
            <person name="Ichikawa N."/>
        </authorList>
    </citation>
    <scope>NUCLEOTIDE SEQUENCE [LARGE SCALE GENOMIC DNA]</scope>
    <source>
        <strain evidence="2 3">NBRC 106429</strain>
    </source>
</reference>
<comment type="caution">
    <text evidence="2">The sequence shown here is derived from an EMBL/GenBank/DDBJ whole genome shotgun (WGS) entry which is preliminary data.</text>
</comment>
<protein>
    <submittedName>
        <fullName evidence="2">HPr kinase</fullName>
    </submittedName>
</protein>
<dbReference type="Pfam" id="PF07475">
    <property type="entry name" value="Hpr_kinase_C"/>
    <property type="match status" value="1"/>
</dbReference>